<dbReference type="InterPro" id="IPR011051">
    <property type="entry name" value="RmlC_Cupin_sf"/>
</dbReference>
<dbReference type="SUPFAM" id="SSF51182">
    <property type="entry name" value="RmlC-like cupins"/>
    <property type="match status" value="1"/>
</dbReference>
<evidence type="ECO:0000313" key="1">
    <source>
        <dbReference type="EMBL" id="RNI22166.1"/>
    </source>
</evidence>
<comment type="caution">
    <text evidence="1">The sequence shown here is derived from an EMBL/GenBank/DDBJ whole genome shotgun (WGS) entry which is preliminary data.</text>
</comment>
<organism evidence="1 2">
    <name type="scientific">Flexivirga caeni</name>
    <dbReference type="NCBI Taxonomy" id="2294115"/>
    <lineage>
        <taxon>Bacteria</taxon>
        <taxon>Bacillati</taxon>
        <taxon>Actinomycetota</taxon>
        <taxon>Actinomycetes</taxon>
        <taxon>Micrococcales</taxon>
        <taxon>Dermacoccaceae</taxon>
        <taxon>Flexivirga</taxon>
    </lineage>
</organism>
<dbReference type="EMBL" id="RJJQ01000008">
    <property type="protein sequence ID" value="RNI22166.1"/>
    <property type="molecule type" value="Genomic_DNA"/>
</dbReference>
<proteinExistence type="predicted"/>
<evidence type="ECO:0000313" key="2">
    <source>
        <dbReference type="Proteomes" id="UP000271678"/>
    </source>
</evidence>
<name>A0A3M9M9J7_9MICO</name>
<dbReference type="RefSeq" id="WP_123271207.1">
    <property type="nucleotide sequence ID" value="NZ_RJJQ01000008.1"/>
</dbReference>
<keyword evidence="2" id="KW-1185">Reference proteome</keyword>
<dbReference type="OrthoDB" id="160522at2"/>
<protein>
    <submittedName>
        <fullName evidence="1">Cupin</fullName>
    </submittedName>
</protein>
<dbReference type="Gene3D" id="2.60.120.10">
    <property type="entry name" value="Jelly Rolls"/>
    <property type="match status" value="1"/>
</dbReference>
<reference evidence="1 2" key="1">
    <citation type="submission" date="2018-11" db="EMBL/GenBank/DDBJ databases">
        <title>Draft genome of Simplicispira Flexivirga sp. BO-16.</title>
        <authorList>
            <person name="Im W.T."/>
        </authorList>
    </citation>
    <scope>NUCLEOTIDE SEQUENCE [LARGE SCALE GENOMIC DNA]</scope>
    <source>
        <strain evidence="1 2">BO-16</strain>
    </source>
</reference>
<sequence>MVTRYTEPVRIPVPGGKIIDEHIGAASTGEGQVSVAHMQAPPNWSEPFQTPEFDEFTVVLSGSVIVEHGAGETTTVTAGQSLKTTAGERIRYSTGPDGADYFAVCMPAFSPETVNRDE</sequence>
<accession>A0A3M9M9J7</accession>
<dbReference type="AlphaFoldDB" id="A0A3M9M9J7"/>
<dbReference type="Proteomes" id="UP000271678">
    <property type="component" value="Unassembled WGS sequence"/>
</dbReference>
<gene>
    <name evidence="1" type="ORF">EFY87_09290</name>
</gene>
<dbReference type="CDD" id="cd02208">
    <property type="entry name" value="cupin_RmlC-like"/>
    <property type="match status" value="1"/>
</dbReference>
<dbReference type="InterPro" id="IPR014710">
    <property type="entry name" value="RmlC-like_jellyroll"/>
</dbReference>